<proteinExistence type="inferred from homology"/>
<dbReference type="Pfam" id="PF03720">
    <property type="entry name" value="UDPG_MGDP_dh_C"/>
    <property type="match status" value="1"/>
</dbReference>
<evidence type="ECO:0000256" key="6">
    <source>
        <dbReference type="ARBA" id="ARBA00030172"/>
    </source>
</evidence>
<accession>G0HSF7</accession>
<organism evidence="10 11">
    <name type="scientific">Haloarcula hispanica (strain ATCC 33960 / DSM 4426 / JCM 8911 / NBRC 102182 / NCIMB 2187 / VKM B-1755)</name>
    <dbReference type="NCBI Taxonomy" id="634497"/>
    <lineage>
        <taxon>Archaea</taxon>
        <taxon>Methanobacteriati</taxon>
        <taxon>Methanobacteriota</taxon>
        <taxon>Stenosarchaea group</taxon>
        <taxon>Halobacteria</taxon>
        <taxon>Halobacteriales</taxon>
        <taxon>Haloarculaceae</taxon>
        <taxon>Haloarcula</taxon>
    </lineage>
</organism>
<dbReference type="EC" id="1.1.1.336" evidence="2"/>
<evidence type="ECO:0000256" key="8">
    <source>
        <dbReference type="PIRNR" id="PIRNR000124"/>
    </source>
</evidence>
<sequence length="428" mass="44561">MAVYGLGKMGLPLAAVFADVCGAVIGVDIDPAVVESVNAGNCHVQREPGLPDLVADCVAAGELRATSDPAAAAAAATVHVVIVPTPLTDTSEPDLSMLDAAIDGIAEGVAPGDLVLVECTVPPRTTADHVRPGIAAAAGLETDAFGVAFCPERTASGRAIQDIRGAYPKVVGGVDDESTRLAECIYASINDSGVIAVADATTAECVKLFEGLYRDVNIALANELATFTDELDVDVRAAIEAANTQPFCDIHDPGPGVGGHCIPVYPHFLIEPFDTEAPLLETAREVNDSMPVFTVETLREELAADGVELAAASVLVLGLTYRPGVEETQTSPARPIAERLSAAGADVDGIDPLLDDTAEFDLEQLPLSRASERDYDAIVMVTPHDEFGALDWDSIGRPAGSVVIDGRDTLTLSDTSHRVYTVGRGPVE</sequence>
<dbReference type="Pfam" id="PF03721">
    <property type="entry name" value="UDPG_MGDP_dh_N"/>
    <property type="match status" value="1"/>
</dbReference>
<dbReference type="InterPro" id="IPR017476">
    <property type="entry name" value="UDP-Glc/GDP-Man"/>
</dbReference>
<dbReference type="Gene3D" id="3.40.50.720">
    <property type="entry name" value="NAD(P)-binding Rossmann-like Domain"/>
    <property type="match status" value="2"/>
</dbReference>
<dbReference type="SMART" id="SM00984">
    <property type="entry name" value="UDPG_MGDP_dh_C"/>
    <property type="match status" value="1"/>
</dbReference>
<evidence type="ECO:0000256" key="1">
    <source>
        <dbReference type="ARBA" id="ARBA00006601"/>
    </source>
</evidence>
<feature type="domain" description="UDP-glucose/GDP-mannose dehydrogenase C-terminal" evidence="9">
    <location>
        <begin position="315"/>
        <end position="412"/>
    </location>
</feature>
<name>G0HSF7_HALHT</name>
<dbReference type="PANTHER" id="PTHR43491">
    <property type="entry name" value="UDP-N-ACETYL-D-MANNOSAMINE DEHYDROGENASE"/>
    <property type="match status" value="1"/>
</dbReference>
<dbReference type="InterPro" id="IPR036220">
    <property type="entry name" value="UDP-Glc/GDP-Man_DH_C_sf"/>
</dbReference>
<protein>
    <recommendedName>
        <fullName evidence="3">UDP-N-acetyl-D-mannosamine dehydrogenase</fullName>
        <ecNumber evidence="2">1.1.1.336</ecNumber>
    </recommendedName>
    <alternativeName>
        <fullName evidence="6">UDP-ManNAc 6-dehydrogenase</fullName>
    </alternativeName>
</protein>
<dbReference type="EMBL" id="CP002921">
    <property type="protein sequence ID" value="AEM55983.1"/>
    <property type="molecule type" value="Genomic_DNA"/>
</dbReference>
<gene>
    <name evidence="10" type="ordered locus">HAH_0357</name>
</gene>
<dbReference type="NCBIfam" id="TIGR03026">
    <property type="entry name" value="NDP-sugDHase"/>
    <property type="match status" value="1"/>
</dbReference>
<keyword evidence="5" id="KW-0520">NAD</keyword>
<evidence type="ECO:0000256" key="4">
    <source>
        <dbReference type="ARBA" id="ARBA00023002"/>
    </source>
</evidence>
<dbReference type="GO" id="GO:0016628">
    <property type="term" value="F:oxidoreductase activity, acting on the CH-CH group of donors, NAD or NADP as acceptor"/>
    <property type="evidence" value="ECO:0007669"/>
    <property type="project" value="InterPro"/>
</dbReference>
<comment type="catalytic activity">
    <reaction evidence="7">
        <text>UDP-N-acetyl-alpha-D-mannosamine + 2 NAD(+) + H2O = UDP-N-acetyl-alpha-D-mannosaminouronate + 2 NADH + 3 H(+)</text>
        <dbReference type="Rhea" id="RHEA:25780"/>
        <dbReference type="ChEBI" id="CHEBI:15377"/>
        <dbReference type="ChEBI" id="CHEBI:15378"/>
        <dbReference type="ChEBI" id="CHEBI:57540"/>
        <dbReference type="ChEBI" id="CHEBI:57945"/>
        <dbReference type="ChEBI" id="CHEBI:68623"/>
        <dbReference type="ChEBI" id="CHEBI:70731"/>
        <dbReference type="EC" id="1.1.1.336"/>
    </reaction>
</comment>
<evidence type="ECO:0000256" key="5">
    <source>
        <dbReference type="ARBA" id="ARBA00023027"/>
    </source>
</evidence>
<dbReference type="STRING" id="634497.HAH_0357"/>
<comment type="similarity">
    <text evidence="1 8">Belongs to the UDP-glucose/GDP-mannose dehydrogenase family.</text>
</comment>
<evidence type="ECO:0000256" key="2">
    <source>
        <dbReference type="ARBA" id="ARBA00012935"/>
    </source>
</evidence>
<evidence type="ECO:0000313" key="10">
    <source>
        <dbReference type="EMBL" id="AEM55983.1"/>
    </source>
</evidence>
<dbReference type="GO" id="GO:0089714">
    <property type="term" value="F:UDP-N-acetyl-D-mannosamine dehydrogenase activity"/>
    <property type="evidence" value="ECO:0007669"/>
    <property type="project" value="UniProtKB-EC"/>
</dbReference>
<dbReference type="PIRSF" id="PIRSF000124">
    <property type="entry name" value="UDPglc_GDPman_dh"/>
    <property type="match status" value="1"/>
</dbReference>
<dbReference type="SUPFAM" id="SSF52413">
    <property type="entry name" value="UDP-glucose/GDP-mannose dehydrogenase C-terminal domain"/>
    <property type="match status" value="1"/>
</dbReference>
<dbReference type="GO" id="GO:0000271">
    <property type="term" value="P:polysaccharide biosynthetic process"/>
    <property type="evidence" value="ECO:0007669"/>
    <property type="project" value="InterPro"/>
</dbReference>
<reference evidence="10 11" key="1">
    <citation type="journal article" date="2011" name="J. Bacteriol.">
        <title>Complete genome sequence of Haloarcula hispanica, a model haloarchaeon for studying genetics, metabolism, and virus-host interaction.</title>
        <authorList>
            <person name="Liu H."/>
            <person name="Wu Z."/>
            <person name="Li M."/>
            <person name="Zhang F."/>
            <person name="Zheng H."/>
            <person name="Han J."/>
            <person name="Liu J."/>
            <person name="Zhou J."/>
            <person name="Wang S."/>
            <person name="Xiang H."/>
        </authorList>
    </citation>
    <scope>NUCLEOTIDE SEQUENCE [LARGE SCALE GENOMIC DNA]</scope>
    <source>
        <strain evidence="11">ATCC 33960 / DSM 4426 / JCM 8911 / NBRC 102182 / NCIMB 2187 / VKM B-1755</strain>
    </source>
</reference>
<evidence type="ECO:0000313" key="11">
    <source>
        <dbReference type="Proteomes" id="UP000005629"/>
    </source>
</evidence>
<dbReference type="InterPro" id="IPR036291">
    <property type="entry name" value="NAD(P)-bd_dom_sf"/>
</dbReference>
<dbReference type="GO" id="GO:0051287">
    <property type="term" value="F:NAD binding"/>
    <property type="evidence" value="ECO:0007669"/>
    <property type="project" value="InterPro"/>
</dbReference>
<keyword evidence="4" id="KW-0560">Oxidoreductase</keyword>
<dbReference type="HOGENOM" id="CLU_023810_3_2_2"/>
<dbReference type="InterPro" id="IPR008927">
    <property type="entry name" value="6-PGluconate_DH-like_C_sf"/>
</dbReference>
<dbReference type="InterPro" id="IPR001732">
    <property type="entry name" value="UDP-Glc/GDP-Man_DH_N"/>
</dbReference>
<dbReference type="KEGG" id="hhi:HAH_0357"/>
<evidence type="ECO:0000259" key="9">
    <source>
        <dbReference type="SMART" id="SM00984"/>
    </source>
</evidence>
<dbReference type="InterPro" id="IPR028359">
    <property type="entry name" value="UDP_ManNAc/GlcNAc_DH"/>
</dbReference>
<dbReference type="eggNOG" id="arCOG00252">
    <property type="taxonomic scope" value="Archaea"/>
</dbReference>
<dbReference type="Pfam" id="PF00984">
    <property type="entry name" value="UDPG_MGDP_dh"/>
    <property type="match status" value="1"/>
</dbReference>
<dbReference type="Proteomes" id="UP000005629">
    <property type="component" value="Chromosome I"/>
</dbReference>
<dbReference type="SUPFAM" id="SSF48179">
    <property type="entry name" value="6-phosphogluconate dehydrogenase C-terminal domain-like"/>
    <property type="match status" value="1"/>
</dbReference>
<evidence type="ECO:0000256" key="3">
    <source>
        <dbReference type="ARBA" id="ARBA00016796"/>
    </source>
</evidence>
<dbReference type="InterPro" id="IPR014027">
    <property type="entry name" value="UDP-Glc/GDP-Man_DH_C"/>
</dbReference>
<dbReference type="PANTHER" id="PTHR43491:SF2">
    <property type="entry name" value="UDP-N-ACETYL-D-MANNOSAMINE DEHYDROGENASE"/>
    <property type="match status" value="1"/>
</dbReference>
<dbReference type="PIRSF" id="PIRSF500136">
    <property type="entry name" value="UDP_ManNAc_DH"/>
    <property type="match status" value="1"/>
</dbReference>
<dbReference type="SUPFAM" id="SSF51735">
    <property type="entry name" value="NAD(P)-binding Rossmann-fold domains"/>
    <property type="match status" value="1"/>
</dbReference>
<dbReference type="AlphaFoldDB" id="G0HSF7"/>
<dbReference type="InterPro" id="IPR014026">
    <property type="entry name" value="UDP-Glc/GDP-Man_DH_dimer"/>
</dbReference>
<evidence type="ECO:0000256" key="7">
    <source>
        <dbReference type="ARBA" id="ARBA00049130"/>
    </source>
</evidence>